<sequence length="286" mass="32284">MKIKVILLSVIAAIIMTACTFVSPQITKSLYWRGKPTIEFFERYRFPDVSLECMKDNTFRHIYGYSVRLFEYSDSFLGQDATTIYMQRDKVYTGREWTIVFADEKDNITSIGTLEWGDVEKEYGCGQYAENKADFIAKDLSKRPVKERQWRAYSMDDGSDSTAVYVSGLHRSEEAAKADAVKRCQKTGAKGCVAWQWFSNVCLSTAVGIKDGKELAYMGTSLSAQHADYMAIKQCEKVGATQCKVFNKAACATPCDVSKDKNCMFDQPQMGIYNMFPTSPVDLSTE</sequence>
<dbReference type="Proteomes" id="UP000276901">
    <property type="component" value="Unassembled WGS sequence"/>
</dbReference>
<dbReference type="InterPro" id="IPR025240">
    <property type="entry name" value="DUF4189"/>
</dbReference>
<proteinExistence type="predicted"/>
<reference evidence="2 5" key="1">
    <citation type="submission" date="2016-03" db="EMBL/GenBank/DDBJ databases">
        <authorList>
            <person name="Hansen M.J."/>
            <person name="Bojesen A.M."/>
            <person name="Planet P."/>
        </authorList>
    </citation>
    <scope>NUCLEOTIDE SEQUENCE [LARGE SCALE GENOMIC DNA]</scope>
    <source>
        <strain evidence="2 5">HPA 21</strain>
    </source>
</reference>
<protein>
    <submittedName>
        <fullName evidence="3">Uncharacterized protein DUF4189</fullName>
    </submittedName>
</protein>
<evidence type="ECO:0000313" key="2">
    <source>
        <dbReference type="EMBL" id="QIM65707.1"/>
    </source>
</evidence>
<dbReference type="EMBL" id="RKQT01000001">
    <property type="protein sequence ID" value="RPE95832.1"/>
    <property type="molecule type" value="Genomic_DNA"/>
</dbReference>
<name>A0AAE6X7W8_9PAST</name>
<keyword evidence="4" id="KW-1185">Reference proteome</keyword>
<dbReference type="EMBL" id="CP015029">
    <property type="protein sequence ID" value="QIM65707.1"/>
    <property type="molecule type" value="Genomic_DNA"/>
</dbReference>
<dbReference type="AlphaFoldDB" id="A0AAE6X7W8"/>
<evidence type="ECO:0000313" key="3">
    <source>
        <dbReference type="EMBL" id="RPE95832.1"/>
    </source>
</evidence>
<gene>
    <name evidence="2" type="ORF">A4G17_09735</name>
    <name evidence="3" type="ORF">EDC49_0208</name>
</gene>
<accession>A0AAE6X7W8</accession>
<evidence type="ECO:0000259" key="1">
    <source>
        <dbReference type="Pfam" id="PF13827"/>
    </source>
</evidence>
<organism evidence="2 5">
    <name type="scientific">Frederiksenia canicola</name>
    <dbReference type="NCBI Taxonomy" id="123824"/>
    <lineage>
        <taxon>Bacteria</taxon>
        <taxon>Pseudomonadati</taxon>
        <taxon>Pseudomonadota</taxon>
        <taxon>Gammaproteobacteria</taxon>
        <taxon>Pasteurellales</taxon>
        <taxon>Pasteurellaceae</taxon>
        <taxon>Frederiksenia</taxon>
    </lineage>
</organism>
<dbReference type="PROSITE" id="PS51257">
    <property type="entry name" value="PROKAR_LIPOPROTEIN"/>
    <property type="match status" value="1"/>
</dbReference>
<evidence type="ECO:0000313" key="4">
    <source>
        <dbReference type="Proteomes" id="UP000276901"/>
    </source>
</evidence>
<dbReference type="RefSeq" id="WP_165894275.1">
    <property type="nucleotide sequence ID" value="NZ_CP015029.1"/>
</dbReference>
<dbReference type="Proteomes" id="UP000502287">
    <property type="component" value="Chromosome"/>
</dbReference>
<reference evidence="3 4" key="2">
    <citation type="submission" date="2018-11" db="EMBL/GenBank/DDBJ databases">
        <title>Genomic Encyclopedia of Type Strains, Phase IV (KMG-IV): sequencing the most valuable type-strain genomes for metagenomic binning, comparative biology and taxonomic classification.</title>
        <authorList>
            <person name="Goeker M."/>
        </authorList>
    </citation>
    <scope>NUCLEOTIDE SEQUENCE [LARGE SCALE GENOMIC DNA]</scope>
    <source>
        <strain evidence="3 4">DSM 25797</strain>
    </source>
</reference>
<dbReference type="KEGG" id="fcl:A4G17_09735"/>
<evidence type="ECO:0000313" key="5">
    <source>
        <dbReference type="Proteomes" id="UP000502287"/>
    </source>
</evidence>
<feature type="domain" description="DUF4189" evidence="1">
    <location>
        <begin position="152"/>
        <end position="247"/>
    </location>
</feature>
<dbReference type="Pfam" id="PF13827">
    <property type="entry name" value="DUF4189"/>
    <property type="match status" value="1"/>
</dbReference>